<dbReference type="EMBL" id="JBANQN010000001">
    <property type="protein sequence ID" value="KAK6803746.1"/>
    <property type="molecule type" value="Genomic_DNA"/>
</dbReference>
<dbReference type="NCBIfam" id="TIGR01614">
    <property type="entry name" value="PME_inhib"/>
    <property type="match status" value="1"/>
</dbReference>
<comment type="similarity">
    <text evidence="3">Belongs to the PMEI family.</text>
</comment>
<accession>A0AAN8YQA5</accession>
<dbReference type="GO" id="GO:0004857">
    <property type="term" value="F:enzyme inhibitor activity"/>
    <property type="evidence" value="ECO:0007669"/>
    <property type="project" value="InterPro"/>
</dbReference>
<dbReference type="CDD" id="cd15800">
    <property type="entry name" value="PMEI-like_2"/>
    <property type="match status" value="1"/>
</dbReference>
<dbReference type="Gene3D" id="1.20.140.40">
    <property type="entry name" value="Invertase/pectin methylesterase inhibitor family protein"/>
    <property type="match status" value="1"/>
</dbReference>
<comment type="caution">
    <text evidence="7">The sequence shown here is derived from an EMBL/GenBank/DDBJ whole genome shotgun (WGS) entry which is preliminary data.</text>
</comment>
<evidence type="ECO:0000256" key="5">
    <source>
        <dbReference type="SAM" id="SignalP"/>
    </source>
</evidence>
<evidence type="ECO:0000259" key="6">
    <source>
        <dbReference type="SMART" id="SM00856"/>
    </source>
</evidence>
<evidence type="ECO:0000256" key="1">
    <source>
        <dbReference type="ARBA" id="ARBA00022729"/>
    </source>
</evidence>
<reference evidence="7 8" key="1">
    <citation type="submission" date="2024-02" db="EMBL/GenBank/DDBJ databases">
        <title>de novo genome assembly of Solanum bulbocastanum strain 11H21.</title>
        <authorList>
            <person name="Hosaka A.J."/>
        </authorList>
    </citation>
    <scope>NUCLEOTIDE SEQUENCE [LARGE SCALE GENOMIC DNA]</scope>
    <source>
        <tissue evidence="7">Young leaves</tissue>
    </source>
</reference>
<dbReference type="SUPFAM" id="SSF101148">
    <property type="entry name" value="Plant invertase/pectin methylesterase inhibitor"/>
    <property type="match status" value="1"/>
</dbReference>
<dbReference type="PANTHER" id="PTHR36710:SF18">
    <property type="entry name" value="PECTINESTERASE INHIBITOR 5-RELATED"/>
    <property type="match status" value="1"/>
</dbReference>
<name>A0AAN8YQA5_SOLBU</name>
<feature type="region of interest" description="Disordered" evidence="4">
    <location>
        <begin position="27"/>
        <end position="70"/>
    </location>
</feature>
<feature type="domain" description="Pectinesterase inhibitor" evidence="6">
    <location>
        <begin position="103"/>
        <end position="246"/>
    </location>
</feature>
<evidence type="ECO:0000313" key="8">
    <source>
        <dbReference type="Proteomes" id="UP001371456"/>
    </source>
</evidence>
<organism evidence="7 8">
    <name type="scientific">Solanum bulbocastanum</name>
    <name type="common">Wild potato</name>
    <dbReference type="NCBI Taxonomy" id="147425"/>
    <lineage>
        <taxon>Eukaryota</taxon>
        <taxon>Viridiplantae</taxon>
        <taxon>Streptophyta</taxon>
        <taxon>Embryophyta</taxon>
        <taxon>Tracheophyta</taxon>
        <taxon>Spermatophyta</taxon>
        <taxon>Magnoliopsida</taxon>
        <taxon>eudicotyledons</taxon>
        <taxon>Gunneridae</taxon>
        <taxon>Pentapetalae</taxon>
        <taxon>asterids</taxon>
        <taxon>lamiids</taxon>
        <taxon>Solanales</taxon>
        <taxon>Solanaceae</taxon>
        <taxon>Solanoideae</taxon>
        <taxon>Solaneae</taxon>
        <taxon>Solanum</taxon>
    </lineage>
</organism>
<dbReference type="Pfam" id="PF04043">
    <property type="entry name" value="PMEI"/>
    <property type="match status" value="1"/>
</dbReference>
<dbReference type="Proteomes" id="UP001371456">
    <property type="component" value="Unassembled WGS sequence"/>
</dbReference>
<dbReference type="InterPro" id="IPR035513">
    <property type="entry name" value="Invertase/methylesterase_inhib"/>
</dbReference>
<keyword evidence="2" id="KW-1015">Disulfide bond</keyword>
<proteinExistence type="inferred from homology"/>
<feature type="chain" id="PRO_5042973419" description="Pectinesterase inhibitor domain-containing protein" evidence="5">
    <location>
        <begin position="18"/>
        <end position="252"/>
    </location>
</feature>
<evidence type="ECO:0000256" key="4">
    <source>
        <dbReference type="SAM" id="MobiDB-lite"/>
    </source>
</evidence>
<dbReference type="InterPro" id="IPR052421">
    <property type="entry name" value="PCW_Enzyme_Inhibitor"/>
</dbReference>
<evidence type="ECO:0000256" key="3">
    <source>
        <dbReference type="ARBA" id="ARBA00038471"/>
    </source>
</evidence>
<protein>
    <recommendedName>
        <fullName evidence="6">Pectinesterase inhibitor domain-containing protein</fullName>
    </recommendedName>
</protein>
<evidence type="ECO:0000256" key="2">
    <source>
        <dbReference type="ARBA" id="ARBA00023157"/>
    </source>
</evidence>
<dbReference type="InterPro" id="IPR006501">
    <property type="entry name" value="Pectinesterase_inhib_dom"/>
</dbReference>
<feature type="compositionally biased region" description="Polar residues" evidence="4">
    <location>
        <begin position="27"/>
        <end position="52"/>
    </location>
</feature>
<sequence length="252" mass="27593">MEYLFLSFLFLFTLTLAQSMNNDNINSSPNITPNMQPTTSSKENANSPTSHSAYPPGYENENAPLQSQSQSQFPSIIPLDKISGLPSSLIPTNTQKDEGGNSETNNIIKKICDNTDYPDLCTTTIAPFMRGGIINVQNVLQVAMKQSDAFAKLGFATFKRASESPVTPPRTKKLLKTCLDSWDTVLYNYEEALEALRIHDSGRMNSMLSAAITDISDCEDAFEGVITPMSGYSDRMTKMTSNCLAIGSQLGD</sequence>
<dbReference type="SMART" id="SM00856">
    <property type="entry name" value="PMEI"/>
    <property type="match status" value="1"/>
</dbReference>
<keyword evidence="8" id="KW-1185">Reference proteome</keyword>
<keyword evidence="1 5" id="KW-0732">Signal</keyword>
<dbReference type="AlphaFoldDB" id="A0AAN8YQA5"/>
<dbReference type="PANTHER" id="PTHR36710">
    <property type="entry name" value="PECTINESTERASE INHIBITOR-LIKE"/>
    <property type="match status" value="1"/>
</dbReference>
<gene>
    <name evidence="7" type="ORF">RDI58_001530</name>
</gene>
<feature type="signal peptide" evidence="5">
    <location>
        <begin position="1"/>
        <end position="17"/>
    </location>
</feature>
<evidence type="ECO:0000313" key="7">
    <source>
        <dbReference type="EMBL" id="KAK6803746.1"/>
    </source>
</evidence>